<comment type="caution">
    <text evidence="2">The sequence shown here is derived from an EMBL/GenBank/DDBJ whole genome shotgun (WGS) entry which is preliminary data.</text>
</comment>
<dbReference type="AlphaFoldDB" id="A0A9P5P095"/>
<feature type="compositionally biased region" description="Basic and acidic residues" evidence="1">
    <location>
        <begin position="471"/>
        <end position="482"/>
    </location>
</feature>
<keyword evidence="3" id="KW-1185">Reference proteome</keyword>
<feature type="compositionally biased region" description="Polar residues" evidence="1">
    <location>
        <begin position="97"/>
        <end position="126"/>
    </location>
</feature>
<evidence type="ECO:0000256" key="1">
    <source>
        <dbReference type="SAM" id="MobiDB-lite"/>
    </source>
</evidence>
<feature type="region of interest" description="Disordered" evidence="1">
    <location>
        <begin position="371"/>
        <end position="416"/>
    </location>
</feature>
<feature type="compositionally biased region" description="Polar residues" evidence="1">
    <location>
        <begin position="527"/>
        <end position="551"/>
    </location>
</feature>
<proteinExistence type="predicted"/>
<gene>
    <name evidence="2" type="ORF">CPB84DRAFT_1842207</name>
</gene>
<accession>A0A9P5P095</accession>
<reference evidence="2" key="1">
    <citation type="submission" date="2020-11" db="EMBL/GenBank/DDBJ databases">
        <authorList>
            <consortium name="DOE Joint Genome Institute"/>
            <person name="Ahrendt S."/>
            <person name="Riley R."/>
            <person name="Andreopoulos W."/>
            <person name="LaButti K."/>
            <person name="Pangilinan J."/>
            <person name="Ruiz-duenas F.J."/>
            <person name="Barrasa J.M."/>
            <person name="Sanchez-Garcia M."/>
            <person name="Camarero S."/>
            <person name="Miyauchi S."/>
            <person name="Serrano A."/>
            <person name="Linde D."/>
            <person name="Babiker R."/>
            <person name="Drula E."/>
            <person name="Ayuso-Fernandez I."/>
            <person name="Pacheco R."/>
            <person name="Padilla G."/>
            <person name="Ferreira P."/>
            <person name="Barriuso J."/>
            <person name="Kellner H."/>
            <person name="Castanera R."/>
            <person name="Alfaro M."/>
            <person name="Ramirez L."/>
            <person name="Pisabarro A.G."/>
            <person name="Kuo A."/>
            <person name="Tritt A."/>
            <person name="Lipzen A."/>
            <person name="He G."/>
            <person name="Yan M."/>
            <person name="Ng V."/>
            <person name="Cullen D."/>
            <person name="Martin F."/>
            <person name="Rosso M.-N."/>
            <person name="Henrissat B."/>
            <person name="Hibbett D."/>
            <person name="Martinez A.T."/>
            <person name="Grigoriev I.V."/>
        </authorList>
    </citation>
    <scope>NUCLEOTIDE SEQUENCE</scope>
    <source>
        <strain evidence="2">AH 44721</strain>
    </source>
</reference>
<name>A0A9P5P095_GYMJU</name>
<feature type="region of interest" description="Disordered" evidence="1">
    <location>
        <begin position="97"/>
        <end position="142"/>
    </location>
</feature>
<feature type="region of interest" description="Disordered" evidence="1">
    <location>
        <begin position="471"/>
        <end position="558"/>
    </location>
</feature>
<sequence>MAPKSFLALLNSPSSDDAAFLLEEADMLLQDVSSFHQEGSWDVYPRSTTAQAAPVMTISQVPDEELLLYNVLDSFSSNNNLLAPSFTEHLWDQYTPPSSASTPSGYPSDVASQQVSPYTPPSTSRSAMHMTPMTQAPHPDWSPNTYTNSNHFLMNNSLLYIDMNLFPATNSPTHPVFNKYPNAAPYNNMLVAPWTYEPPNPVPQVISPDIPIFPENLDEDFQPQLDYPEQLLIANQTNGISIGHHIPSISISISMPDPEAYSGGFSGSIPSHTPENIYYEDGTEDCQMPSTSMHGPSSPSFDNHQYSPIPLGIDHSSSHTKPSQISPTVIILHTNDMLCLSIGGDKHCQQINSDATLGHQSSKTHFIEAKERLQKRGWKPTEKKGKVSSQDKPQQKKKRPRGKREEIWGPPGLGQTERIYTPEEQRAGACGILVLVDPQPAKKLRRLQVESAQLSKDLTLPIPVLVPASHPAEELPESHFLKDPNPQCEMPSAANGGPSWAAPALSSSNPAPTEHNMRECPGRLPSSCPSSHETSMASSPAQPQTPLTIPRTSWKRNYKDDEISTDAPCKPAAYLSDDGFQSGKLAGAGGSYKLDHGYFSIHVTASPKEAQEITVKQECSGRSTGPAHHCFFLVQNESKTMRWMNRDKATPPG</sequence>
<feature type="compositionally biased region" description="Polar residues" evidence="1">
    <location>
        <begin position="288"/>
        <end position="306"/>
    </location>
</feature>
<organism evidence="2 3">
    <name type="scientific">Gymnopilus junonius</name>
    <name type="common">Spectacular rustgill mushroom</name>
    <name type="synonym">Gymnopilus spectabilis subsp. junonius</name>
    <dbReference type="NCBI Taxonomy" id="109634"/>
    <lineage>
        <taxon>Eukaryota</taxon>
        <taxon>Fungi</taxon>
        <taxon>Dikarya</taxon>
        <taxon>Basidiomycota</taxon>
        <taxon>Agaricomycotina</taxon>
        <taxon>Agaricomycetes</taxon>
        <taxon>Agaricomycetidae</taxon>
        <taxon>Agaricales</taxon>
        <taxon>Agaricineae</taxon>
        <taxon>Hymenogastraceae</taxon>
        <taxon>Gymnopilus</taxon>
    </lineage>
</organism>
<evidence type="ECO:0000313" key="2">
    <source>
        <dbReference type="EMBL" id="KAF8910933.1"/>
    </source>
</evidence>
<feature type="compositionally biased region" description="Basic and acidic residues" evidence="1">
    <location>
        <begin position="371"/>
        <end position="385"/>
    </location>
</feature>
<feature type="compositionally biased region" description="Low complexity" evidence="1">
    <location>
        <begin position="498"/>
        <end position="512"/>
    </location>
</feature>
<dbReference type="Proteomes" id="UP000724874">
    <property type="component" value="Unassembled WGS sequence"/>
</dbReference>
<protein>
    <submittedName>
        <fullName evidence="2">Uncharacterized protein</fullName>
    </submittedName>
</protein>
<dbReference type="EMBL" id="JADNYJ010000005">
    <property type="protein sequence ID" value="KAF8910933.1"/>
    <property type="molecule type" value="Genomic_DNA"/>
</dbReference>
<feature type="region of interest" description="Disordered" evidence="1">
    <location>
        <begin position="287"/>
        <end position="323"/>
    </location>
</feature>
<evidence type="ECO:0000313" key="3">
    <source>
        <dbReference type="Proteomes" id="UP000724874"/>
    </source>
</evidence>